<sequence length="188" mass="21955">MVLRWWERLPNLPYNDDINILTSNEHHHYFINYIDAGKNGGRVLDVYTVSGIEHSSASVTYYEPEKAREILQSKMDGTCGCKVPAPWQAFMSLIYHALYQKGFYSNLPSIYGNQNQRGKLYNEISKQATKLGIDVSLDMESLELFLSHNDWRPPIDKLARLSIRNEWVQSYFFPQINCEKKNMLVHLY</sequence>
<reference evidence="1" key="2">
    <citation type="journal article" date="2023" name="Microbiome">
        <title>Synthase-selected sorting approach identifies a beta-lactone synthase in a nudibranch symbiotic bacterium.</title>
        <authorList>
            <person name="Dzunkova M."/>
            <person name="La Clair J.J."/>
            <person name="Tyml T."/>
            <person name="Doud D."/>
            <person name="Schulz F."/>
            <person name="Piquer-Esteban S."/>
            <person name="Porcel Sanchis D."/>
            <person name="Osborn A."/>
            <person name="Robinson D."/>
            <person name="Louie K.B."/>
            <person name="Bowen B.P."/>
            <person name="Bowers R.M."/>
            <person name="Lee J."/>
            <person name="Arnau V."/>
            <person name="Diaz-Villanueva W."/>
            <person name="Stepanauskas R."/>
            <person name="Gosliner T."/>
            <person name="Date S.V."/>
            <person name="Northen T.R."/>
            <person name="Cheng J.F."/>
            <person name="Burkart M.D."/>
            <person name="Woyke T."/>
        </authorList>
    </citation>
    <scope>NUCLEOTIDE SEQUENCE</scope>
    <source>
        <strain evidence="1">Df01</strain>
    </source>
</reference>
<dbReference type="Proteomes" id="UP001168167">
    <property type="component" value="Unassembled WGS sequence"/>
</dbReference>
<keyword evidence="2" id="KW-1185">Reference proteome</keyword>
<proteinExistence type="predicted"/>
<reference evidence="1" key="1">
    <citation type="submission" date="2022-08" db="EMBL/GenBank/DDBJ databases">
        <authorList>
            <person name="Dzunkova M."/>
            <person name="La Clair J."/>
            <person name="Tyml T."/>
            <person name="Doud D."/>
            <person name="Schulz F."/>
            <person name="Piquer S."/>
            <person name="Porcel Sanchis D."/>
            <person name="Osborn A."/>
            <person name="Robinson D."/>
            <person name="Louie K.B."/>
            <person name="Bowen B.P."/>
            <person name="Bowers R."/>
            <person name="Lee J."/>
            <person name="Arnau Llombart V."/>
            <person name="Diaz Villanueva W."/>
            <person name="Gosliner T."/>
            <person name="Northen T."/>
            <person name="Cheng J.-F."/>
            <person name="Burkart M.D."/>
            <person name="Woyke T."/>
        </authorList>
    </citation>
    <scope>NUCLEOTIDE SEQUENCE</scope>
    <source>
        <strain evidence="1">Df01</strain>
    </source>
</reference>
<evidence type="ECO:0000313" key="1">
    <source>
        <dbReference type="EMBL" id="MDM5147024.1"/>
    </source>
</evidence>
<comment type="caution">
    <text evidence="1">The sequence shown here is derived from an EMBL/GenBank/DDBJ whole genome shotgun (WGS) entry which is preliminary data.</text>
</comment>
<dbReference type="EMBL" id="JANQAO010000001">
    <property type="protein sequence ID" value="MDM5147024.1"/>
    <property type="molecule type" value="Genomic_DNA"/>
</dbReference>
<name>A0ABT7QJZ4_9GAMM</name>
<protein>
    <submittedName>
        <fullName evidence="1">Uncharacterized protein</fullName>
    </submittedName>
</protein>
<accession>A0ABT7QJZ4</accession>
<evidence type="ECO:0000313" key="2">
    <source>
        <dbReference type="Proteomes" id="UP001168167"/>
    </source>
</evidence>
<gene>
    <name evidence="1" type="ORF">NQX30_01305</name>
</gene>
<organism evidence="1 2">
    <name type="scientific">Candidatus Doriopsillibacter californiensis</name>
    <dbReference type="NCBI Taxonomy" id="2970740"/>
    <lineage>
        <taxon>Bacteria</taxon>
        <taxon>Pseudomonadati</taxon>
        <taxon>Pseudomonadota</taxon>
        <taxon>Gammaproteobacteria</taxon>
        <taxon>Candidatus Tethybacterales</taxon>
        <taxon>Candidatus Persebacteraceae</taxon>
        <taxon>Candidatus Doriopsillibacter</taxon>
    </lineage>
</organism>